<dbReference type="Pfam" id="PF00005">
    <property type="entry name" value="ABC_tran"/>
    <property type="match status" value="1"/>
</dbReference>
<dbReference type="AlphaFoldDB" id="A0A379C8I1"/>
<dbReference type="InterPro" id="IPR017871">
    <property type="entry name" value="ABC_transporter-like_CS"/>
</dbReference>
<evidence type="ECO:0000256" key="7">
    <source>
        <dbReference type="ARBA" id="ARBA00023065"/>
    </source>
</evidence>
<dbReference type="CDD" id="cd03259">
    <property type="entry name" value="ABC_Carb_Solutes_like"/>
    <property type="match status" value="1"/>
</dbReference>
<dbReference type="Gene3D" id="3.40.50.300">
    <property type="entry name" value="P-loop containing nucleotide triphosphate hydrolases"/>
    <property type="match status" value="1"/>
</dbReference>
<dbReference type="PROSITE" id="PS00211">
    <property type="entry name" value="ABC_TRANSPORTER_1"/>
    <property type="match status" value="1"/>
</dbReference>
<feature type="domain" description="ABC transporter" evidence="9">
    <location>
        <begin position="4"/>
        <end position="232"/>
    </location>
</feature>
<dbReference type="InterPro" id="IPR003593">
    <property type="entry name" value="AAA+_ATPase"/>
</dbReference>
<dbReference type="RefSeq" id="WP_115315001.1">
    <property type="nucleotide sequence ID" value="NZ_LWIF01000001.1"/>
</dbReference>
<dbReference type="GO" id="GO:0016887">
    <property type="term" value="F:ATP hydrolysis activity"/>
    <property type="evidence" value="ECO:0007669"/>
    <property type="project" value="InterPro"/>
</dbReference>
<name>A0A379C8I1_9PAST</name>
<dbReference type="InterPro" id="IPR003439">
    <property type="entry name" value="ABC_transporter-like_ATP-bd"/>
</dbReference>
<keyword evidence="10" id="KW-0378">Hydrolase</keyword>
<dbReference type="GO" id="GO:0043190">
    <property type="term" value="C:ATP-binding cassette (ABC) transporter complex"/>
    <property type="evidence" value="ECO:0007669"/>
    <property type="project" value="InterPro"/>
</dbReference>
<dbReference type="InterPro" id="IPR015853">
    <property type="entry name" value="ABC_transpr_FbpC"/>
</dbReference>
<keyword evidence="1" id="KW-0813">Transport</keyword>
<dbReference type="SUPFAM" id="SSF50331">
    <property type="entry name" value="MOP-like"/>
    <property type="match status" value="1"/>
</dbReference>
<dbReference type="OrthoDB" id="9802264at2"/>
<dbReference type="PANTHER" id="PTHR42781:SF4">
    <property type="entry name" value="SPERMIDINE_PUTRESCINE IMPORT ATP-BINDING PROTEIN POTA"/>
    <property type="match status" value="1"/>
</dbReference>
<dbReference type="GO" id="GO:0015697">
    <property type="term" value="P:quaternary ammonium group transport"/>
    <property type="evidence" value="ECO:0007669"/>
    <property type="project" value="UniProtKB-ARBA"/>
</dbReference>
<evidence type="ECO:0000256" key="8">
    <source>
        <dbReference type="ARBA" id="ARBA00023136"/>
    </source>
</evidence>
<keyword evidence="11" id="KW-1185">Reference proteome</keyword>
<protein>
    <submittedName>
        <fullName evidence="10">Fe(3+) ions import ATP-binding protein FbpC</fullName>
        <ecNumber evidence="10">3.6.3.30</ecNumber>
    </submittedName>
</protein>
<dbReference type="PANTHER" id="PTHR42781">
    <property type="entry name" value="SPERMIDINE/PUTRESCINE IMPORT ATP-BINDING PROTEIN POTA"/>
    <property type="match status" value="1"/>
</dbReference>
<keyword evidence="8" id="KW-0472">Membrane</keyword>
<dbReference type="PROSITE" id="PS50893">
    <property type="entry name" value="ABC_TRANSPORTER_2"/>
    <property type="match status" value="1"/>
</dbReference>
<accession>A0A379C8I1</accession>
<dbReference type="SUPFAM" id="SSF52540">
    <property type="entry name" value="P-loop containing nucleoside triphosphate hydrolases"/>
    <property type="match status" value="1"/>
</dbReference>
<dbReference type="InterPro" id="IPR013611">
    <property type="entry name" value="Transp-assoc_OB_typ2"/>
</dbReference>
<sequence length="335" mass="37974">MTLLDIQHLSTEFGTTKVLKDLSLQLKSDEIICLLGASGCGKTTLLKAIAGLIEIKQGTITLAEQDLTRIAVEKRQIGFIFQDYALFPHLTVAENIQFGLEKQSQKEKQSITEEILNTVKLQEFGKRYPYELSGGQQQRVAIARSLVCNPKLLLLDEPFSNIDTQTRYEMIDEIKALLKSQNVPAIFVTHNKEEAFAFADRIAIMDQGKIIQYEEPTTLYNKPTNKFVADFLGETNYLDCDVLDTHRLNSPLGQDYFEHIPYIKGKYQWLIRPEQIAININSQGQGKVTKKLFLGQQYRYNIAINDLNITAYHRQNIPIGTAVDIGFIGNEVVLL</sequence>
<evidence type="ECO:0000256" key="2">
    <source>
        <dbReference type="ARBA" id="ARBA00022475"/>
    </source>
</evidence>
<dbReference type="InterPro" id="IPR050093">
    <property type="entry name" value="ABC_SmlMolc_Importer"/>
</dbReference>
<evidence type="ECO:0000256" key="3">
    <source>
        <dbReference type="ARBA" id="ARBA00022496"/>
    </source>
</evidence>
<dbReference type="FunFam" id="3.40.50.300:FF:000425">
    <property type="entry name" value="Probable ABC transporter, ATP-binding subunit"/>
    <property type="match status" value="1"/>
</dbReference>
<organism evidence="10 11">
    <name type="scientific">Phocoenobacter uteri</name>
    <dbReference type="NCBI Taxonomy" id="146806"/>
    <lineage>
        <taxon>Bacteria</taxon>
        <taxon>Pseudomonadati</taxon>
        <taxon>Pseudomonadota</taxon>
        <taxon>Gammaproteobacteria</taxon>
        <taxon>Pasteurellales</taxon>
        <taxon>Pasteurellaceae</taxon>
        <taxon>Phocoenobacter</taxon>
    </lineage>
</organism>
<keyword evidence="3" id="KW-0410">Iron transport</keyword>
<dbReference type="EMBL" id="UGTA01000001">
    <property type="protein sequence ID" value="SUB58479.1"/>
    <property type="molecule type" value="Genomic_DNA"/>
</dbReference>
<keyword evidence="6" id="KW-0408">Iron</keyword>
<evidence type="ECO:0000256" key="6">
    <source>
        <dbReference type="ARBA" id="ARBA00023004"/>
    </source>
</evidence>
<dbReference type="Gene3D" id="2.40.50.100">
    <property type="match status" value="1"/>
</dbReference>
<dbReference type="Pfam" id="PF08402">
    <property type="entry name" value="TOBE_2"/>
    <property type="match status" value="1"/>
</dbReference>
<evidence type="ECO:0000256" key="4">
    <source>
        <dbReference type="ARBA" id="ARBA00022741"/>
    </source>
</evidence>
<dbReference type="Proteomes" id="UP000255417">
    <property type="component" value="Unassembled WGS sequence"/>
</dbReference>
<evidence type="ECO:0000256" key="1">
    <source>
        <dbReference type="ARBA" id="ARBA00022448"/>
    </source>
</evidence>
<evidence type="ECO:0000256" key="5">
    <source>
        <dbReference type="ARBA" id="ARBA00022840"/>
    </source>
</evidence>
<keyword evidence="7" id="KW-0406">Ion transport</keyword>
<keyword evidence="2" id="KW-1003">Cell membrane</keyword>
<evidence type="ECO:0000313" key="10">
    <source>
        <dbReference type="EMBL" id="SUB58479.1"/>
    </source>
</evidence>
<dbReference type="InterPro" id="IPR008995">
    <property type="entry name" value="Mo/tungstate-bd_C_term_dom"/>
</dbReference>
<evidence type="ECO:0000313" key="11">
    <source>
        <dbReference type="Proteomes" id="UP000255417"/>
    </source>
</evidence>
<dbReference type="GO" id="GO:0005524">
    <property type="term" value="F:ATP binding"/>
    <property type="evidence" value="ECO:0007669"/>
    <property type="project" value="UniProtKB-KW"/>
</dbReference>
<proteinExistence type="predicted"/>
<dbReference type="SMART" id="SM00382">
    <property type="entry name" value="AAA"/>
    <property type="match status" value="1"/>
</dbReference>
<dbReference type="EC" id="3.6.3.30" evidence="10"/>
<gene>
    <name evidence="10" type="primary">fbpC</name>
    <name evidence="10" type="ORF">NCTC12872_00442</name>
</gene>
<keyword evidence="4" id="KW-0547">Nucleotide-binding</keyword>
<dbReference type="GO" id="GO:0015408">
    <property type="term" value="F:ABC-type ferric iron transporter activity"/>
    <property type="evidence" value="ECO:0007669"/>
    <property type="project" value="InterPro"/>
</dbReference>
<dbReference type="InterPro" id="IPR027417">
    <property type="entry name" value="P-loop_NTPase"/>
</dbReference>
<evidence type="ECO:0000259" key="9">
    <source>
        <dbReference type="PROSITE" id="PS50893"/>
    </source>
</evidence>
<reference evidence="10 11" key="1">
    <citation type="submission" date="2018-06" db="EMBL/GenBank/DDBJ databases">
        <authorList>
            <consortium name="Pathogen Informatics"/>
            <person name="Doyle S."/>
        </authorList>
    </citation>
    <scope>NUCLEOTIDE SEQUENCE [LARGE SCALE GENOMIC DNA]</scope>
    <source>
        <strain evidence="10 11">NCTC12872</strain>
    </source>
</reference>
<keyword evidence="5 10" id="KW-0067">ATP-binding</keyword>